<evidence type="ECO:0000313" key="3">
    <source>
        <dbReference type="Proteomes" id="UP000242146"/>
    </source>
</evidence>
<protein>
    <submittedName>
        <fullName evidence="2">Uncharacterized protein</fullName>
    </submittedName>
</protein>
<dbReference type="OrthoDB" id="10564902at2759"/>
<reference evidence="2 3" key="1">
    <citation type="submission" date="2016-07" db="EMBL/GenBank/DDBJ databases">
        <title>Pervasive Adenine N6-methylation of Active Genes in Fungi.</title>
        <authorList>
            <consortium name="DOE Joint Genome Institute"/>
            <person name="Mondo S.J."/>
            <person name="Dannebaum R.O."/>
            <person name="Kuo R.C."/>
            <person name="Labutti K."/>
            <person name="Haridas S."/>
            <person name="Kuo A."/>
            <person name="Salamov A."/>
            <person name="Ahrendt S.R."/>
            <person name="Lipzen A."/>
            <person name="Sullivan W."/>
            <person name="Andreopoulos W.B."/>
            <person name="Clum A."/>
            <person name="Lindquist E."/>
            <person name="Daum C."/>
            <person name="Ramamoorthy G.K."/>
            <person name="Gryganskyi A."/>
            <person name="Culley D."/>
            <person name="Magnuson J.K."/>
            <person name="James T.Y."/>
            <person name="O'Malley M.A."/>
            <person name="Stajich J.E."/>
            <person name="Spatafora J.W."/>
            <person name="Visel A."/>
            <person name="Grigoriev I.V."/>
        </authorList>
    </citation>
    <scope>NUCLEOTIDE SEQUENCE [LARGE SCALE GENOMIC DNA]</scope>
    <source>
        <strain evidence="2 3">NRRL 3301</strain>
    </source>
</reference>
<dbReference type="EMBL" id="MCGT01000006">
    <property type="protein sequence ID" value="ORX58817.1"/>
    <property type="molecule type" value="Genomic_DNA"/>
</dbReference>
<keyword evidence="3" id="KW-1185">Reference proteome</keyword>
<proteinExistence type="predicted"/>
<gene>
    <name evidence="2" type="ORF">DM01DRAFT_1381476</name>
</gene>
<evidence type="ECO:0000313" key="2">
    <source>
        <dbReference type="EMBL" id="ORX58817.1"/>
    </source>
</evidence>
<name>A0A1X2GRA3_9FUNG</name>
<organism evidence="2 3">
    <name type="scientific">Hesseltinella vesiculosa</name>
    <dbReference type="NCBI Taxonomy" id="101127"/>
    <lineage>
        <taxon>Eukaryota</taxon>
        <taxon>Fungi</taxon>
        <taxon>Fungi incertae sedis</taxon>
        <taxon>Mucoromycota</taxon>
        <taxon>Mucoromycotina</taxon>
        <taxon>Mucoromycetes</taxon>
        <taxon>Mucorales</taxon>
        <taxon>Cunninghamellaceae</taxon>
        <taxon>Hesseltinella</taxon>
    </lineage>
</organism>
<dbReference type="Proteomes" id="UP000242146">
    <property type="component" value="Unassembled WGS sequence"/>
</dbReference>
<evidence type="ECO:0000256" key="1">
    <source>
        <dbReference type="SAM" id="MobiDB-lite"/>
    </source>
</evidence>
<accession>A0A1X2GRA3</accession>
<sequence>MLQQDLQHSLASYSAKTPRPRHLPPLGLVSLLRASPPVPDPSPAQPAVQLHSVFATLHCDRVWLCASLGKLLPRDLLQSAHLVSVTPSLMMPLQMRRSMLHTVTAGSEQRLFGSLGSSAEIKAVACRYRVQHQWHTTPTVDLHWIDIESWLQKNLDWVELWAPLDYPFAMQVASIPDHDWLVETKDLHLGTDCLLAHDTLYTKNRNHGLQQDPVPSSDHRPLLLGLMHGCQLLDTLAPSDPIPLQTQQQLLAYQENQLVQLGKALGRS</sequence>
<comment type="caution">
    <text evidence="2">The sequence shown here is derived from an EMBL/GenBank/DDBJ whole genome shotgun (WGS) entry which is preliminary data.</text>
</comment>
<dbReference type="AlphaFoldDB" id="A0A1X2GRA3"/>
<feature type="region of interest" description="Disordered" evidence="1">
    <location>
        <begin position="1"/>
        <end position="21"/>
    </location>
</feature>
<feature type="compositionally biased region" description="Polar residues" evidence="1">
    <location>
        <begin position="1"/>
        <end position="15"/>
    </location>
</feature>